<evidence type="ECO:0000259" key="9">
    <source>
        <dbReference type="Pfam" id="PF23559"/>
    </source>
</evidence>
<dbReference type="SUPFAM" id="SSF52058">
    <property type="entry name" value="L domain-like"/>
    <property type="match status" value="1"/>
</dbReference>
<reference evidence="11 12" key="1">
    <citation type="journal article" date="2018" name="Mol. Plant">
        <title>The genome of Artemisia annua provides insight into the evolution of Asteraceae family and artemisinin biosynthesis.</title>
        <authorList>
            <person name="Shen Q."/>
            <person name="Zhang L."/>
            <person name="Liao Z."/>
            <person name="Wang S."/>
            <person name="Yan T."/>
            <person name="Shi P."/>
            <person name="Liu M."/>
            <person name="Fu X."/>
            <person name="Pan Q."/>
            <person name="Wang Y."/>
            <person name="Lv Z."/>
            <person name="Lu X."/>
            <person name="Zhang F."/>
            <person name="Jiang W."/>
            <person name="Ma Y."/>
            <person name="Chen M."/>
            <person name="Hao X."/>
            <person name="Li L."/>
            <person name="Tang Y."/>
            <person name="Lv G."/>
            <person name="Zhou Y."/>
            <person name="Sun X."/>
            <person name="Brodelius P.E."/>
            <person name="Rose J.K.C."/>
            <person name="Tang K."/>
        </authorList>
    </citation>
    <scope>NUCLEOTIDE SEQUENCE [LARGE SCALE GENOMIC DNA]</scope>
    <source>
        <strain evidence="12">cv. Huhao1</strain>
        <tissue evidence="11">Leaf</tissue>
    </source>
</reference>
<evidence type="ECO:0000256" key="4">
    <source>
        <dbReference type="ARBA" id="ARBA00022741"/>
    </source>
</evidence>
<evidence type="ECO:0000313" key="11">
    <source>
        <dbReference type="EMBL" id="PWA90254.1"/>
    </source>
</evidence>
<sequence>MAEIVVSAVVNVLVEKLISGDVMKLARSEGIDSQLKKWKKSLQLIQAVLADAGQKHITQRPVELWLHELQDLAYDIDDVLDDMDTEALRRKLNQEPQASTSTSKLLKIIPTCCTNYTPHNIMYGRKISSKLDEITNKLHDLVEEKNNLGLNVNVKLERSNRTNRRLEQTSLVDESKVLGREADKDALLEKLLGDEACNQNVSVMSIVGLGGIGKTTLAKVLYNDEKVKAHFELRAWVCVSEEFDVFNISKAVFQAVNGKNEDFANLDLLHVALKEKLSQKKFLVVLDDVWNEGYNEWELLQSPFVVGAHGSKIIVATRKTMVASVMNSLEPYNLKVLSNETSLSLFAKCSLDEQNFDNHPSLKLIAQGFIDKCDGLPLALVTLGRVLKTKVNEDEWEELLNSEIWNLRDASDILPALKLSYYDLPPDLKQLFAYCSLFPKDYLFDKNKLVLLWMAQGFLSQSMGNKSMESLGCHYFEELKSRSFFQHSANDVSLYTMHDLMNDLAVSVAGEFNFMLDDRIDINGRTEVFEKLRHFSFVSQPNLVYRQFKELHRAKCLRTFIPVSVGLEHFSTQFCSVDNILVELMPQLKFLRVLSLTYGFIEEVPQSICSLIHLRYLNFSQTHIKQIPEQVSDLYNLQSLLVRDCRRLSTLPVSFVKLINLRHLDIDGTPMLKKMPLGIGVLMGLKTQSKVCIEGANGFKIYELKDLSELQGRLAIEGLDKVIDPTQATDASLQQKKGLDDLVLEWSRIFDDSRNLMVEYQVLERLRPYWCVNCTHLPTLKQLSSLRKLSVKRMHEVKIVGPFQGIALPSLESLEVEDMQGLEMWSTAISFPRLQVISIRECPKIDKLSIGLLPSLNNLFICQCCEPVFKSIAGMSSSISRLRLEDIKGLTQLQGEVLKHLGEVEFLEIRSCDELIYLWESELVACTFLVSLQRLSVFGCESLVVLAEKEVNVGSSMESVREVRLDICKMLESYNCPNNVESLTITWCSSMSCLTFSNLHKLTSSPMILDIPDKGCDYHRPFLNFCLKYLVIYDCENLNSFPHEHLQSLTSLEEMTILYCRNMDYSFPCGLWPPNLKKLEIGCLKKPMSEWGLQNYPTSLVTLVLYGKDSAVVSFEVEENASNATSKSFLLPSSLTYLSIEGFKEVESLSEVLQHLTRLENLQVYSCPKIRDLPESSSSFEGKKNPKTDSTNGDCPNPFFFNRFSFCFLIPIPFSNHSLRWLVMEHSINNSSTVGTGKANEDVRAVVNVLVEKLIAVDLMKLARSEGIDSQLKKWKNSLQLIQVVLADAGQKHITQKPV</sequence>
<evidence type="ECO:0000259" key="7">
    <source>
        <dbReference type="Pfam" id="PF00931"/>
    </source>
</evidence>
<name>A0A2U1PWV5_ARTAN</name>
<dbReference type="SUPFAM" id="SSF52540">
    <property type="entry name" value="P-loop containing nucleoside triphosphate hydrolases"/>
    <property type="match status" value="1"/>
</dbReference>
<dbReference type="PRINTS" id="PR00364">
    <property type="entry name" value="DISEASERSIST"/>
</dbReference>
<dbReference type="GO" id="GO:0051607">
    <property type="term" value="P:defense response to virus"/>
    <property type="evidence" value="ECO:0007669"/>
    <property type="project" value="UniProtKB-ARBA"/>
</dbReference>
<evidence type="ECO:0000256" key="2">
    <source>
        <dbReference type="ARBA" id="ARBA00022614"/>
    </source>
</evidence>
<dbReference type="InterPro" id="IPR041118">
    <property type="entry name" value="Rx_N"/>
</dbReference>
<dbReference type="Proteomes" id="UP000245207">
    <property type="component" value="Unassembled WGS sequence"/>
</dbReference>
<evidence type="ECO:0000259" key="10">
    <source>
        <dbReference type="Pfam" id="PF23598"/>
    </source>
</evidence>
<keyword evidence="3" id="KW-0677">Repeat</keyword>
<evidence type="ECO:0000256" key="3">
    <source>
        <dbReference type="ARBA" id="ARBA00022737"/>
    </source>
</evidence>
<dbReference type="Gene3D" id="3.80.10.10">
    <property type="entry name" value="Ribonuclease Inhibitor"/>
    <property type="match status" value="2"/>
</dbReference>
<keyword evidence="2" id="KW-0433">Leucine-rich repeat</keyword>
<protein>
    <submittedName>
        <fullName evidence="11">Disease resistance protein</fullName>
    </submittedName>
</protein>
<evidence type="ECO:0000313" key="12">
    <source>
        <dbReference type="Proteomes" id="UP000245207"/>
    </source>
</evidence>
<feature type="domain" description="Disease resistance N-terminal" evidence="8">
    <location>
        <begin position="6"/>
        <end position="96"/>
    </location>
</feature>
<dbReference type="Gene3D" id="1.20.5.4130">
    <property type="match status" value="1"/>
</dbReference>
<dbReference type="GO" id="GO:0043531">
    <property type="term" value="F:ADP binding"/>
    <property type="evidence" value="ECO:0007669"/>
    <property type="project" value="InterPro"/>
</dbReference>
<accession>A0A2U1PWV5</accession>
<dbReference type="Pfam" id="PF23559">
    <property type="entry name" value="WHD_DRP"/>
    <property type="match status" value="1"/>
</dbReference>
<comment type="similarity">
    <text evidence="1">Belongs to the disease resistance NB-LRR family.</text>
</comment>
<keyword evidence="4" id="KW-0547">Nucleotide-binding</keyword>
<proteinExistence type="inferred from homology"/>
<comment type="caution">
    <text evidence="11">The sequence shown here is derived from an EMBL/GenBank/DDBJ whole genome shotgun (WGS) entry which is preliminary data.</text>
</comment>
<dbReference type="FunFam" id="3.40.50.300:FF:001091">
    <property type="entry name" value="Probable disease resistance protein At1g61300"/>
    <property type="match status" value="1"/>
</dbReference>
<dbReference type="InterPro" id="IPR058922">
    <property type="entry name" value="WHD_DRP"/>
</dbReference>
<dbReference type="Pfam" id="PF00931">
    <property type="entry name" value="NB-ARC"/>
    <property type="match status" value="1"/>
</dbReference>
<dbReference type="InterPro" id="IPR036388">
    <property type="entry name" value="WH-like_DNA-bd_sf"/>
</dbReference>
<dbReference type="GO" id="GO:0005524">
    <property type="term" value="F:ATP binding"/>
    <property type="evidence" value="ECO:0007669"/>
    <property type="project" value="UniProtKB-KW"/>
</dbReference>
<feature type="domain" description="Disease resistance protein winged helix" evidence="9">
    <location>
        <begin position="437"/>
        <end position="505"/>
    </location>
</feature>
<gene>
    <name evidence="11" type="ORF">CTI12_AA102690</name>
</gene>
<dbReference type="InterPro" id="IPR027417">
    <property type="entry name" value="P-loop_NTPase"/>
</dbReference>
<dbReference type="EMBL" id="PKPP01000643">
    <property type="protein sequence ID" value="PWA90254.1"/>
    <property type="molecule type" value="Genomic_DNA"/>
</dbReference>
<feature type="domain" description="Disease resistance R13L4/SHOC-2-like LRR" evidence="10">
    <location>
        <begin position="583"/>
        <end position="863"/>
    </location>
</feature>
<dbReference type="PANTHER" id="PTHR36766:SF61">
    <property type="entry name" value="NB-ARC DOMAIN DISEASE RESISTANCE PROTEIN"/>
    <property type="match status" value="1"/>
</dbReference>
<evidence type="ECO:0000259" key="8">
    <source>
        <dbReference type="Pfam" id="PF18052"/>
    </source>
</evidence>
<dbReference type="PANTHER" id="PTHR36766">
    <property type="entry name" value="PLANT BROAD-SPECTRUM MILDEW RESISTANCE PROTEIN RPW8"/>
    <property type="match status" value="1"/>
</dbReference>
<dbReference type="SUPFAM" id="SSF52047">
    <property type="entry name" value="RNI-like"/>
    <property type="match status" value="1"/>
</dbReference>
<dbReference type="InterPro" id="IPR002182">
    <property type="entry name" value="NB-ARC"/>
</dbReference>
<organism evidence="11 12">
    <name type="scientific">Artemisia annua</name>
    <name type="common">Sweet wormwood</name>
    <dbReference type="NCBI Taxonomy" id="35608"/>
    <lineage>
        <taxon>Eukaryota</taxon>
        <taxon>Viridiplantae</taxon>
        <taxon>Streptophyta</taxon>
        <taxon>Embryophyta</taxon>
        <taxon>Tracheophyta</taxon>
        <taxon>Spermatophyta</taxon>
        <taxon>Magnoliopsida</taxon>
        <taxon>eudicotyledons</taxon>
        <taxon>Gunneridae</taxon>
        <taxon>Pentapetalae</taxon>
        <taxon>asterids</taxon>
        <taxon>campanulids</taxon>
        <taxon>Asterales</taxon>
        <taxon>Asteraceae</taxon>
        <taxon>Asteroideae</taxon>
        <taxon>Anthemideae</taxon>
        <taxon>Artemisiinae</taxon>
        <taxon>Artemisia</taxon>
    </lineage>
</organism>
<keyword evidence="6" id="KW-0067">ATP-binding</keyword>
<dbReference type="OrthoDB" id="2973320at2759"/>
<dbReference type="InterPro" id="IPR032675">
    <property type="entry name" value="LRR_dom_sf"/>
</dbReference>
<evidence type="ECO:0000256" key="1">
    <source>
        <dbReference type="ARBA" id="ARBA00008894"/>
    </source>
</evidence>
<dbReference type="FunFam" id="1.10.10.10:FF:000322">
    <property type="entry name" value="Probable disease resistance protein At1g63360"/>
    <property type="match status" value="1"/>
</dbReference>
<feature type="domain" description="NB-ARC" evidence="7">
    <location>
        <begin position="181"/>
        <end position="351"/>
    </location>
</feature>
<dbReference type="Gene3D" id="3.40.50.300">
    <property type="entry name" value="P-loop containing nucleotide triphosphate hydrolases"/>
    <property type="match status" value="1"/>
</dbReference>
<dbReference type="Pfam" id="PF23598">
    <property type="entry name" value="LRR_14"/>
    <property type="match status" value="1"/>
</dbReference>
<keyword evidence="12" id="KW-1185">Reference proteome</keyword>
<evidence type="ECO:0000256" key="6">
    <source>
        <dbReference type="ARBA" id="ARBA00022840"/>
    </source>
</evidence>
<keyword evidence="5" id="KW-0611">Plant defense</keyword>
<dbReference type="Pfam" id="PF18052">
    <property type="entry name" value="Rx_N"/>
    <property type="match status" value="1"/>
</dbReference>
<dbReference type="InterPro" id="IPR055414">
    <property type="entry name" value="LRR_R13L4/SHOC2-like"/>
</dbReference>
<dbReference type="Gene3D" id="1.10.10.10">
    <property type="entry name" value="Winged helix-like DNA-binding domain superfamily/Winged helix DNA-binding domain"/>
    <property type="match status" value="1"/>
</dbReference>
<evidence type="ECO:0000256" key="5">
    <source>
        <dbReference type="ARBA" id="ARBA00022821"/>
    </source>
</evidence>
<dbReference type="STRING" id="35608.A0A2U1PWV5"/>